<dbReference type="SUPFAM" id="SSF47781">
    <property type="entry name" value="RuvA domain 2-like"/>
    <property type="match status" value="1"/>
</dbReference>
<feature type="domain" description="UPF0758" evidence="3">
    <location>
        <begin position="2"/>
        <end position="65"/>
    </location>
</feature>
<dbReference type="Gene3D" id="3.40.140.10">
    <property type="entry name" value="Cytidine Deaminase, domain 2"/>
    <property type="match status" value="1"/>
</dbReference>
<reference evidence="4 5" key="1">
    <citation type="submission" date="2019-05" db="EMBL/GenBank/DDBJ databases">
        <authorList>
            <person name="Pankratov T."/>
            <person name="Grouzdev D."/>
        </authorList>
    </citation>
    <scope>NUCLEOTIDE SEQUENCE [LARGE SCALE GENOMIC DNA]</scope>
    <source>
        <strain evidence="4 5">KEBCLARHB70R</strain>
    </source>
</reference>
<keyword evidence="5" id="KW-1185">Reference proteome</keyword>
<accession>A0A5R9JB40</accession>
<dbReference type="InterPro" id="IPR025657">
    <property type="entry name" value="RadC_JAB"/>
</dbReference>
<feature type="domain" description="RadC-like JAB" evidence="2">
    <location>
        <begin position="93"/>
        <end position="221"/>
    </location>
</feature>
<keyword evidence="1" id="KW-0645">Protease</keyword>
<evidence type="ECO:0000259" key="2">
    <source>
        <dbReference type="Pfam" id="PF04002"/>
    </source>
</evidence>
<dbReference type="InterPro" id="IPR001405">
    <property type="entry name" value="UPF0758"/>
</dbReference>
<keyword evidence="1" id="KW-0482">Metalloprotease</keyword>
<evidence type="ECO:0000259" key="3">
    <source>
        <dbReference type="Pfam" id="PF20582"/>
    </source>
</evidence>
<evidence type="ECO:0000313" key="5">
    <source>
        <dbReference type="Proteomes" id="UP000305654"/>
    </source>
</evidence>
<organism evidence="4 5">
    <name type="scientific">Lichenicoccus roseus</name>
    <dbReference type="NCBI Taxonomy" id="2683649"/>
    <lineage>
        <taxon>Bacteria</taxon>
        <taxon>Pseudomonadati</taxon>
        <taxon>Pseudomonadota</taxon>
        <taxon>Alphaproteobacteria</taxon>
        <taxon>Acetobacterales</taxon>
        <taxon>Acetobacteraceae</taxon>
        <taxon>Lichenicoccus</taxon>
    </lineage>
</organism>
<dbReference type="AlphaFoldDB" id="A0A5R9JB40"/>
<dbReference type="Pfam" id="PF20582">
    <property type="entry name" value="UPF0758_N"/>
    <property type="match status" value="1"/>
</dbReference>
<proteinExistence type="predicted"/>
<dbReference type="Proteomes" id="UP000305654">
    <property type="component" value="Unassembled WGS sequence"/>
</dbReference>
<gene>
    <name evidence="4" type="ORF">FE263_09995</name>
</gene>
<dbReference type="EMBL" id="VCDI01000003">
    <property type="protein sequence ID" value="TLU72831.1"/>
    <property type="molecule type" value="Genomic_DNA"/>
</dbReference>
<dbReference type="PANTHER" id="PTHR30471:SF3">
    <property type="entry name" value="UPF0758 PROTEIN YEES-RELATED"/>
    <property type="match status" value="1"/>
</dbReference>
<comment type="caution">
    <text evidence="4">The sequence shown here is derived from an EMBL/GenBank/DDBJ whole genome shotgun (WGS) entry which is preliminary data.</text>
</comment>
<dbReference type="Pfam" id="PF04002">
    <property type="entry name" value="RadC"/>
    <property type="match status" value="1"/>
</dbReference>
<name>A0A5R9JB40_9PROT</name>
<dbReference type="InterPro" id="IPR046778">
    <property type="entry name" value="UPF0758_N"/>
</dbReference>
<sequence>MRERLLLHGGAALADYEVLEMLLFLGIARRDTKPLAKALINSFGSLAAVLSASPEALQRQGGLTPECASLLRLPEAAGRLLSKAEARDHPILNNWERLHGYFESALTGAIAGQLRVLFLDNRNRLLADQAVAEGGEAGPGGTAPEDGGAARSIMRNALGLHATALVVVRIVPPRAIAKAVLEREAALSRQLSRAAAPLAIIVHDHMLIGGENWVSLKQKGLL</sequence>
<evidence type="ECO:0000256" key="1">
    <source>
        <dbReference type="ARBA" id="ARBA00023049"/>
    </source>
</evidence>
<protein>
    <submittedName>
        <fullName evidence="4">DNA repair protein RadC</fullName>
    </submittedName>
</protein>
<evidence type="ECO:0000313" key="4">
    <source>
        <dbReference type="EMBL" id="TLU72831.1"/>
    </source>
</evidence>
<dbReference type="GO" id="GO:0008237">
    <property type="term" value="F:metallopeptidase activity"/>
    <property type="evidence" value="ECO:0007669"/>
    <property type="project" value="UniProtKB-KW"/>
</dbReference>
<keyword evidence="1" id="KW-0378">Hydrolase</keyword>
<dbReference type="InterPro" id="IPR010994">
    <property type="entry name" value="RuvA_2-like"/>
</dbReference>
<dbReference type="PANTHER" id="PTHR30471">
    <property type="entry name" value="DNA REPAIR PROTEIN RADC"/>
    <property type="match status" value="1"/>
</dbReference>
<dbReference type="OrthoDB" id="9804482at2"/>